<evidence type="ECO:0000313" key="4">
    <source>
        <dbReference type="Proteomes" id="UP000824072"/>
    </source>
</evidence>
<dbReference type="Proteomes" id="UP000824072">
    <property type="component" value="Unassembled WGS sequence"/>
</dbReference>
<accession>A0A9D1LC33</accession>
<organism evidence="3 4">
    <name type="scientific">Candidatus Pullichristensenella excrementigallinarum</name>
    <dbReference type="NCBI Taxonomy" id="2840907"/>
    <lineage>
        <taxon>Bacteria</taxon>
        <taxon>Bacillati</taxon>
        <taxon>Bacillota</taxon>
        <taxon>Clostridia</taxon>
        <taxon>Candidatus Pullichristensenella</taxon>
    </lineage>
</organism>
<protein>
    <recommendedName>
        <fullName evidence="2">UPF0145 protein IAB02_05575</fullName>
    </recommendedName>
</protein>
<reference evidence="3" key="1">
    <citation type="submission" date="2020-10" db="EMBL/GenBank/DDBJ databases">
        <authorList>
            <person name="Gilroy R."/>
        </authorList>
    </citation>
    <scope>NUCLEOTIDE SEQUENCE</scope>
    <source>
        <strain evidence="3">ChiHcec3-11533</strain>
    </source>
</reference>
<dbReference type="InterPro" id="IPR002765">
    <property type="entry name" value="UPF0145_YbjQ-like"/>
</dbReference>
<dbReference type="Gene3D" id="3.30.110.70">
    <property type="entry name" value="Hypothetical protein apc22750. Chain B"/>
    <property type="match status" value="1"/>
</dbReference>
<evidence type="ECO:0000313" key="3">
    <source>
        <dbReference type="EMBL" id="HIU34015.1"/>
    </source>
</evidence>
<dbReference type="Pfam" id="PF01906">
    <property type="entry name" value="YbjQ_1"/>
    <property type="match status" value="1"/>
</dbReference>
<gene>
    <name evidence="3" type="ORF">IAB02_05575</name>
</gene>
<dbReference type="PANTHER" id="PTHR34068">
    <property type="entry name" value="UPF0145 PROTEIN YBJQ"/>
    <property type="match status" value="1"/>
</dbReference>
<comment type="similarity">
    <text evidence="1 2">Belongs to the UPF0145 family.</text>
</comment>
<sequence length="358" mass="39171">MIRMLLTSGYNFEGYRIVEYLGFLSGETVLGTGFLSEFSAGFSDFFGVSNQRFADKLEQAKDAAIQHLLEKAVNAGANALIGIDIDYNMFSANMIGVIANATAVKIEAIEAQSSDLQILPVMNYVPGARVRPVQVLLGESSIALQLCSYGEPLEALLAQIRLENLFGQTVDLGSIAFFQCTAEEKAGFWHTEFAPIDLSLARGVCAAEVLLCKTFFHGKQTAHPSDSIRIPYQAFQLSALKKAYGADAFLSFSIEEDSWTCLCGTRNPSSAEKCALCERYKGANAPVGDGLNPLHLAALEKLENAKEIYKFVAELETPPHSPQAKTLLEGLESNANMERLYGNMKSSSLKKIRQFFQE</sequence>
<evidence type="ECO:0000256" key="1">
    <source>
        <dbReference type="ARBA" id="ARBA00010751"/>
    </source>
</evidence>
<proteinExistence type="inferred from homology"/>
<dbReference type="AlphaFoldDB" id="A0A9D1LC33"/>
<reference evidence="3" key="2">
    <citation type="journal article" date="2021" name="PeerJ">
        <title>Extensive microbial diversity within the chicken gut microbiome revealed by metagenomics and culture.</title>
        <authorList>
            <person name="Gilroy R."/>
            <person name="Ravi A."/>
            <person name="Getino M."/>
            <person name="Pursley I."/>
            <person name="Horton D.L."/>
            <person name="Alikhan N.F."/>
            <person name="Baker D."/>
            <person name="Gharbi K."/>
            <person name="Hall N."/>
            <person name="Watson M."/>
            <person name="Adriaenssens E.M."/>
            <person name="Foster-Nyarko E."/>
            <person name="Jarju S."/>
            <person name="Secka A."/>
            <person name="Antonio M."/>
            <person name="Oren A."/>
            <person name="Chaudhuri R.R."/>
            <person name="La Ragione R."/>
            <person name="Hildebrand F."/>
            <person name="Pallen M.J."/>
        </authorList>
    </citation>
    <scope>NUCLEOTIDE SEQUENCE</scope>
    <source>
        <strain evidence="3">ChiHcec3-11533</strain>
    </source>
</reference>
<dbReference type="EMBL" id="DVMU01000124">
    <property type="protein sequence ID" value="HIU34015.1"/>
    <property type="molecule type" value="Genomic_DNA"/>
</dbReference>
<dbReference type="HAMAP" id="MF_00338">
    <property type="entry name" value="UPF0145"/>
    <property type="match status" value="1"/>
</dbReference>
<dbReference type="SUPFAM" id="SSF117782">
    <property type="entry name" value="YbjQ-like"/>
    <property type="match status" value="1"/>
</dbReference>
<name>A0A9D1LC33_9FIRM</name>
<comment type="caution">
    <text evidence="3">The sequence shown here is derived from an EMBL/GenBank/DDBJ whole genome shotgun (WGS) entry which is preliminary data.</text>
</comment>
<dbReference type="PANTHER" id="PTHR34068:SF1">
    <property type="entry name" value="UPF0145 PROTEIN YBJQ"/>
    <property type="match status" value="1"/>
</dbReference>
<dbReference type="InterPro" id="IPR035439">
    <property type="entry name" value="UPF0145_dom_sf"/>
</dbReference>
<evidence type="ECO:0000256" key="2">
    <source>
        <dbReference type="HAMAP-Rule" id="MF_00338"/>
    </source>
</evidence>